<protein>
    <submittedName>
        <fullName evidence="2">DUF1433 domain-containing protein</fullName>
    </submittedName>
</protein>
<organism evidence="2 3">
    <name type="scientific">Staphylococcus gallinarum</name>
    <dbReference type="NCBI Taxonomy" id="1293"/>
    <lineage>
        <taxon>Bacteria</taxon>
        <taxon>Bacillati</taxon>
        <taxon>Bacillota</taxon>
        <taxon>Bacilli</taxon>
        <taxon>Bacillales</taxon>
        <taxon>Staphylococcaceae</taxon>
        <taxon>Staphylococcus</taxon>
    </lineage>
</organism>
<dbReference type="Gene3D" id="3.10.450.130">
    <property type="entry name" value="folded 79 residue fragment of lin0334 like domains"/>
    <property type="match status" value="1"/>
</dbReference>
<dbReference type="Pfam" id="PF07252">
    <property type="entry name" value="DUF1433"/>
    <property type="match status" value="1"/>
</dbReference>
<comment type="caution">
    <text evidence="2">The sequence shown here is derived from an EMBL/GenBank/DDBJ whole genome shotgun (WGS) entry which is preliminary data.</text>
</comment>
<proteinExistence type="predicted"/>
<evidence type="ECO:0000313" key="3">
    <source>
        <dbReference type="Proteomes" id="UP000283576"/>
    </source>
</evidence>
<dbReference type="InterPro" id="IPR009881">
    <property type="entry name" value="DUF1433"/>
</dbReference>
<dbReference type="RefSeq" id="WP_107590247.1">
    <property type="nucleotide sequence ID" value="NZ_JAIEXT010000003.1"/>
</dbReference>
<dbReference type="AlphaFoldDB" id="A0A2T4SU23"/>
<name>A0A2T4SU23_STAGA</name>
<keyword evidence="1" id="KW-1133">Transmembrane helix</keyword>
<evidence type="ECO:0000256" key="1">
    <source>
        <dbReference type="SAM" id="Phobius"/>
    </source>
</evidence>
<gene>
    <name evidence="2" type="ORF">BUZ01_09830</name>
</gene>
<keyword evidence="1" id="KW-0812">Transmembrane</keyword>
<dbReference type="Proteomes" id="UP000283576">
    <property type="component" value="Unassembled WGS sequence"/>
</dbReference>
<dbReference type="EMBL" id="QXRZ01000006">
    <property type="protein sequence ID" value="RIL42069.1"/>
    <property type="molecule type" value="Genomic_DNA"/>
</dbReference>
<evidence type="ECO:0000313" key="2">
    <source>
        <dbReference type="EMBL" id="RIL42069.1"/>
    </source>
</evidence>
<keyword evidence="1" id="KW-0472">Membrane</keyword>
<feature type="transmembrane region" description="Helical" evidence="1">
    <location>
        <begin position="6"/>
        <end position="25"/>
    </location>
</feature>
<accession>A0A2T4SU23</accession>
<reference evidence="2 3" key="1">
    <citation type="journal article" date="2016" name="Front. Microbiol.">
        <title>Comprehensive Phylogenetic Analysis of Bovine Non-aureus Staphylococci Species Based on Whole-Genome Sequencing.</title>
        <authorList>
            <person name="Naushad S."/>
            <person name="Barkema H.W."/>
            <person name="Luby C."/>
            <person name="Condas L.A."/>
            <person name="Nobrega D.B."/>
            <person name="Carson D.A."/>
            <person name="De Buck J."/>
        </authorList>
    </citation>
    <scope>NUCLEOTIDE SEQUENCE [LARGE SCALE GENOMIC DNA]</scope>
    <source>
        <strain evidence="2 3">SNUC 1388</strain>
    </source>
</reference>
<sequence>MKKRILLLYIILIIIIFIIIAGYIFNKNEKDNYIESQKNRIDLYFKYNLNDYRILKITKFEKNPMGDYFISGYINNDKKYKFEAMASSLDRFQFNGDMSYNPKIFGKLFKNENHIDELTPNDIIKKEKLNKKDYEADPPLIWGQ</sequence>